<organism evidence="1 2">
    <name type="scientific">Desulfovibrio piger</name>
    <dbReference type="NCBI Taxonomy" id="901"/>
    <lineage>
        <taxon>Bacteria</taxon>
        <taxon>Pseudomonadati</taxon>
        <taxon>Thermodesulfobacteriota</taxon>
        <taxon>Desulfovibrionia</taxon>
        <taxon>Desulfovibrionales</taxon>
        <taxon>Desulfovibrionaceae</taxon>
        <taxon>Desulfovibrio</taxon>
    </lineage>
</organism>
<reference evidence="2" key="1">
    <citation type="submission" date="2016-10" db="EMBL/GenBank/DDBJ databases">
        <authorList>
            <person name="Wegmann U."/>
        </authorList>
    </citation>
    <scope>NUCLEOTIDE SEQUENCE [LARGE SCALE GENOMIC DNA]</scope>
</reference>
<dbReference type="AlphaFoldDB" id="A0A1K1LB80"/>
<accession>A0A1K1LB80</accession>
<name>A0A1K1LB80_9BACT</name>
<protein>
    <submittedName>
        <fullName evidence="1">Uncharacterized protein</fullName>
    </submittedName>
</protein>
<evidence type="ECO:0000313" key="2">
    <source>
        <dbReference type="Proteomes" id="UP000186323"/>
    </source>
</evidence>
<dbReference type="Proteomes" id="UP000186323">
    <property type="component" value="Chromosome I"/>
</dbReference>
<keyword evidence="2" id="KW-1185">Reference proteome</keyword>
<dbReference type="Pfam" id="PF09684">
    <property type="entry name" value="Tail_P2_I"/>
    <property type="match status" value="1"/>
</dbReference>
<dbReference type="RefSeq" id="WP_072331565.1">
    <property type="nucleotide sequence ID" value="NZ_LT630450.1"/>
</dbReference>
<dbReference type="InterPro" id="IPR006521">
    <property type="entry name" value="Tail_protein_I"/>
</dbReference>
<sequence>MASPFWQYFHDKLNWPAIFRPGPVSALAKGLALYMDDVREDILWLRRQWNPVTADDERIAAYGASRGILRTRYDTDESYRLRVVNAFAWHKLGGKVQGLVRILAENGFAGAVIVPVNDVRRHDAALSHNGAATYNDGLCWAQFDVKLVEIPEQGLNADILAWFRWLVNEYKPARSILRAMSWKTSFEDETAFTEADGVWLAVKPEYEDRRKWGFPLHDGSIRYDNGLFRAHDGRLFHDGDAPYTRWEPFGHLHDARLESLDVAVRPVMVDTVRYTPLHNGALLYDGQGRHGTLETPAVDTLNTRLSAFCRDGVNVREEVETRLEVSVLDEVGRYHDGGISHGQRYVSLRNGAFFHDGSRPRGQFGGRTDFSGLRHDRRALHDGTALHHLWGWLPTAGERAPVFTYATLSDVCAVAVSTAGMEDAFTLTEDVTVRVLRYTLHDGTAFHNSGPRYGGKELV</sequence>
<proteinExistence type="predicted"/>
<dbReference type="KEGG" id="dpg:DESPIGER_0056"/>
<gene>
    <name evidence="1" type="ORF">DESPIGER_0056</name>
</gene>
<evidence type="ECO:0000313" key="1">
    <source>
        <dbReference type="EMBL" id="SFV71961.1"/>
    </source>
</evidence>
<dbReference type="OrthoDB" id="5461175at2"/>
<dbReference type="EMBL" id="LT630450">
    <property type="protein sequence ID" value="SFV71961.1"/>
    <property type="molecule type" value="Genomic_DNA"/>
</dbReference>